<evidence type="ECO:0000259" key="8">
    <source>
        <dbReference type="PROSITE" id="PS50067"/>
    </source>
</evidence>
<dbReference type="Gene3D" id="3.40.850.10">
    <property type="entry name" value="Kinesin motor domain"/>
    <property type="match status" value="1"/>
</dbReference>
<keyword evidence="4" id="KW-0963">Cytoplasm</keyword>
<keyword evidence="5" id="KW-0505">Motor protein</keyword>
<comment type="subcellular location">
    <subcellularLocation>
        <location evidence="1">Cytoplasm</location>
        <location evidence="1">Cytoskeleton</location>
    </subcellularLocation>
</comment>
<reference evidence="9" key="1">
    <citation type="submission" date="2014-07" db="EMBL/GenBank/DDBJ databases">
        <authorList>
            <person name="Martin A.A"/>
            <person name="De Silva N."/>
        </authorList>
    </citation>
    <scope>NUCLEOTIDE SEQUENCE</scope>
</reference>
<dbReference type="GO" id="GO:0007018">
    <property type="term" value="P:microtubule-based movement"/>
    <property type="evidence" value="ECO:0007669"/>
    <property type="project" value="InterPro"/>
</dbReference>
<dbReference type="PANTHER" id="PTHR24115:SF546">
    <property type="entry name" value="KINESIN-LIKE PROTEIN KIF14"/>
    <property type="match status" value="1"/>
</dbReference>
<evidence type="ECO:0000256" key="7">
    <source>
        <dbReference type="SAM" id="MobiDB-lite"/>
    </source>
</evidence>
<dbReference type="Proteomes" id="UP000035680">
    <property type="component" value="Unassembled WGS sequence"/>
</dbReference>
<dbReference type="InterPro" id="IPR027417">
    <property type="entry name" value="P-loop_NTPase"/>
</dbReference>
<keyword evidence="9" id="KW-1185">Reference proteome</keyword>
<keyword evidence="2 5" id="KW-0547">Nucleotide-binding</keyword>
<evidence type="ECO:0000256" key="3">
    <source>
        <dbReference type="ARBA" id="ARBA00022840"/>
    </source>
</evidence>
<sequence>MSSTVFKTPKQIPSSSKIRTKMTRSTSERNIFTDEDCTKEQKRSLNESDLKSMNSVRAQRKSVSSNSNIKVSLRVKPHDGSLEDVGISIAEGNILNIRQGERALAFGFSNIFTGDTPQSEVYERTAKGLVSDAISGYNTCLFAYGQTGSGKTFSISGTSSEPGILQRFCSDLFSSLVNGNYFVSFYEVYNERVYDLLNYTKEPLRIRGADIAFVENLTKVQVKCLEELEALREKASLNRATASTLMNDRSSRSHVVFMLQVNQEINDYNIENVEHNGKRKKFLRTSTSYFVDLAGSERATDVGSEHFEETKSINKSLSFLQKLIFDCADRKTFVNFRESVLTRLLKDCFGGNSKTVLLATISADLKDRSISIGTLRFASKAALVRQQPKIVEDTSYDHIKMLEGEIKELRKIMEENNSFCKRDYHVANFKKPIAPALIELNTDSSLTMWMSLEKKMLTFNGENICSIYNGEPFVWYLNVLKDESVYANGGMLKTNDVVELKHCDRIVVCRQRFFIVYLDNTTSFDTLPKLDDVRVEVATNEVALQYKEILEKEKQAFLENEKLIRSNIEKELDEIRQQYEEKLIDVRAEEEQLRKKALEECQMLKEEILLKEQFEKELLKKFEEVQMELLEQLNVVEDPVLEDAKFLLERAKYEVNVVNKMLESSNKIAFFKTSVIVKDVQKLDFVIRLQNRKEKIYTDLTFTEFEWLKCELTDAYTKSGSDEMFSKNFEDIFYSRNYPWKNINTNMTSGLMSMAVRNSIKLTARKRKSSIAFTKKALSTRRQSAFTALLESAKLSDDEEDGQLLGNPFFSYRLFLHSNISNIPNYCISTPYQYIMDITMKLAESLRDLKSFMKADFNRAMGLNKLHDVVSSVNSLYTSSVIFQTTDNYFSKEQFINYSLSILEVKESVGAYIYSLDSHSLNVQCNINRIEEQLNGFQKTYGTCLTSHKVNAEELLYCIQTSDSFLEGFILGIQQFNKDVEVRIQNIVSCTSNGHFLKYVHEVASYISEKLFKDEESEHLMIFLVTITYLFDIERTLYLDVNSITFGITCKLTELLHCLDEIYETENNELILEICPKIKELVSKCESIRKGSVRKGLFTN</sequence>
<protein>
    <submittedName>
        <fullName evidence="10">Kinesin-73 (inferred by orthology to a D. melanogaster protein)</fullName>
    </submittedName>
</protein>
<proteinExistence type="inferred from homology"/>
<dbReference type="PROSITE" id="PS50067">
    <property type="entry name" value="KINESIN_MOTOR_2"/>
    <property type="match status" value="1"/>
</dbReference>
<feature type="compositionally biased region" description="Polar residues" evidence="7">
    <location>
        <begin position="1"/>
        <end position="30"/>
    </location>
</feature>
<reference evidence="10" key="2">
    <citation type="submission" date="2015-08" db="UniProtKB">
        <authorList>
            <consortium name="WormBaseParasite"/>
        </authorList>
    </citation>
    <scope>IDENTIFICATION</scope>
</reference>
<dbReference type="GO" id="GO:0008017">
    <property type="term" value="F:microtubule binding"/>
    <property type="evidence" value="ECO:0007669"/>
    <property type="project" value="InterPro"/>
</dbReference>
<dbReference type="GO" id="GO:0005524">
    <property type="term" value="F:ATP binding"/>
    <property type="evidence" value="ECO:0007669"/>
    <property type="project" value="UniProtKB-UniRule"/>
</dbReference>
<keyword evidence="4" id="KW-0206">Cytoskeleton</keyword>
<keyword evidence="3 5" id="KW-0067">ATP-binding</keyword>
<feature type="coiled-coil region" evidence="6">
    <location>
        <begin position="558"/>
        <end position="607"/>
    </location>
</feature>
<evidence type="ECO:0000256" key="1">
    <source>
        <dbReference type="ARBA" id="ARBA00004245"/>
    </source>
</evidence>
<evidence type="ECO:0000256" key="2">
    <source>
        <dbReference type="ARBA" id="ARBA00022741"/>
    </source>
</evidence>
<feature type="compositionally biased region" description="Basic and acidic residues" evidence="7">
    <location>
        <begin position="36"/>
        <end position="50"/>
    </location>
</feature>
<feature type="binding site" evidence="5">
    <location>
        <begin position="145"/>
        <end position="152"/>
    </location>
    <ligand>
        <name>ATP</name>
        <dbReference type="ChEBI" id="CHEBI:30616"/>
    </ligand>
</feature>
<feature type="region of interest" description="Disordered" evidence="7">
    <location>
        <begin position="1"/>
        <end position="63"/>
    </location>
</feature>
<dbReference type="SMART" id="SM00129">
    <property type="entry name" value="KISc"/>
    <property type="match status" value="1"/>
</dbReference>
<dbReference type="STRING" id="75913.A0A0K0FKK7"/>
<dbReference type="GO" id="GO:0005874">
    <property type="term" value="C:microtubule"/>
    <property type="evidence" value="ECO:0007669"/>
    <property type="project" value="TreeGrafter"/>
</dbReference>
<dbReference type="PANTHER" id="PTHR24115">
    <property type="entry name" value="KINESIN-RELATED"/>
    <property type="match status" value="1"/>
</dbReference>
<comment type="similarity">
    <text evidence="5">Belongs to the TRAFAC class myosin-kinesin ATPase superfamily. Kinesin family.</text>
</comment>
<evidence type="ECO:0000313" key="9">
    <source>
        <dbReference type="Proteomes" id="UP000035680"/>
    </source>
</evidence>
<dbReference type="AlphaFoldDB" id="A0A0K0FKK7"/>
<evidence type="ECO:0000256" key="5">
    <source>
        <dbReference type="PROSITE-ProRule" id="PRU00283"/>
    </source>
</evidence>
<name>A0A0K0FKK7_STRVS</name>
<keyword evidence="6" id="KW-0175">Coiled coil</keyword>
<dbReference type="SUPFAM" id="SSF52540">
    <property type="entry name" value="P-loop containing nucleoside triphosphate hydrolases"/>
    <property type="match status" value="1"/>
</dbReference>
<accession>A0A0K0FKK7</accession>
<dbReference type="InterPro" id="IPR036961">
    <property type="entry name" value="Kinesin_motor_dom_sf"/>
</dbReference>
<dbReference type="GO" id="GO:0016887">
    <property type="term" value="F:ATP hydrolysis activity"/>
    <property type="evidence" value="ECO:0007669"/>
    <property type="project" value="TreeGrafter"/>
</dbReference>
<organism evidence="9 10">
    <name type="scientific">Strongyloides venezuelensis</name>
    <name type="common">Threadworm</name>
    <dbReference type="NCBI Taxonomy" id="75913"/>
    <lineage>
        <taxon>Eukaryota</taxon>
        <taxon>Metazoa</taxon>
        <taxon>Ecdysozoa</taxon>
        <taxon>Nematoda</taxon>
        <taxon>Chromadorea</taxon>
        <taxon>Rhabditida</taxon>
        <taxon>Tylenchina</taxon>
        <taxon>Panagrolaimomorpha</taxon>
        <taxon>Strongyloidoidea</taxon>
        <taxon>Strongyloididae</taxon>
        <taxon>Strongyloides</taxon>
    </lineage>
</organism>
<evidence type="ECO:0000256" key="6">
    <source>
        <dbReference type="SAM" id="Coils"/>
    </source>
</evidence>
<feature type="domain" description="Kinesin motor" evidence="8">
    <location>
        <begin position="68"/>
        <end position="384"/>
    </location>
</feature>
<evidence type="ECO:0000313" key="10">
    <source>
        <dbReference type="WBParaSite" id="SVE_0957100.1"/>
    </source>
</evidence>
<dbReference type="InterPro" id="IPR027640">
    <property type="entry name" value="Kinesin-like_fam"/>
</dbReference>
<dbReference type="Pfam" id="PF00225">
    <property type="entry name" value="Kinesin"/>
    <property type="match status" value="1"/>
</dbReference>
<dbReference type="WBParaSite" id="SVE_0957100.1">
    <property type="protein sequence ID" value="SVE_0957100.1"/>
    <property type="gene ID" value="SVE_0957100"/>
</dbReference>
<dbReference type="GO" id="GO:0003777">
    <property type="term" value="F:microtubule motor activity"/>
    <property type="evidence" value="ECO:0007669"/>
    <property type="project" value="InterPro"/>
</dbReference>
<dbReference type="GO" id="GO:0005871">
    <property type="term" value="C:kinesin complex"/>
    <property type="evidence" value="ECO:0007669"/>
    <property type="project" value="TreeGrafter"/>
</dbReference>
<evidence type="ECO:0000256" key="4">
    <source>
        <dbReference type="ARBA" id="ARBA00023212"/>
    </source>
</evidence>
<dbReference type="PRINTS" id="PR00380">
    <property type="entry name" value="KINESINHEAVY"/>
</dbReference>
<dbReference type="InterPro" id="IPR001752">
    <property type="entry name" value="Kinesin_motor_dom"/>
</dbReference>